<gene>
    <name evidence="2" type="ORF">ACFSJ0_17445</name>
</gene>
<name>A0ABW4G8Q2_9ACTN</name>
<sequence length="52" mass="5420">MQTVVWAPAGMSPVAGCAVADATVKIPSPMTNSRRRPKRSPSAAPNISRTAK</sequence>
<keyword evidence="3" id="KW-1185">Reference proteome</keyword>
<reference evidence="3" key="1">
    <citation type="journal article" date="2019" name="Int. J. Syst. Evol. Microbiol.">
        <title>The Global Catalogue of Microorganisms (GCM) 10K type strain sequencing project: providing services to taxonomists for standard genome sequencing and annotation.</title>
        <authorList>
            <consortium name="The Broad Institute Genomics Platform"/>
            <consortium name="The Broad Institute Genome Sequencing Center for Infectious Disease"/>
            <person name="Wu L."/>
            <person name="Ma J."/>
        </authorList>
    </citation>
    <scope>NUCLEOTIDE SEQUENCE [LARGE SCALE GENOMIC DNA]</scope>
    <source>
        <strain evidence="3">CGMCC 1.15399</strain>
    </source>
</reference>
<feature type="region of interest" description="Disordered" evidence="1">
    <location>
        <begin position="26"/>
        <end position="52"/>
    </location>
</feature>
<evidence type="ECO:0000313" key="3">
    <source>
        <dbReference type="Proteomes" id="UP001597097"/>
    </source>
</evidence>
<dbReference type="Proteomes" id="UP001597097">
    <property type="component" value="Unassembled WGS sequence"/>
</dbReference>
<comment type="caution">
    <text evidence="2">The sequence shown here is derived from an EMBL/GenBank/DDBJ whole genome shotgun (WGS) entry which is preliminary data.</text>
</comment>
<evidence type="ECO:0000313" key="2">
    <source>
        <dbReference type="EMBL" id="MFD1538845.1"/>
    </source>
</evidence>
<proteinExistence type="predicted"/>
<dbReference type="EMBL" id="JBHUCM010000014">
    <property type="protein sequence ID" value="MFD1538845.1"/>
    <property type="molecule type" value="Genomic_DNA"/>
</dbReference>
<protein>
    <submittedName>
        <fullName evidence="2">Uncharacterized protein</fullName>
    </submittedName>
</protein>
<dbReference type="RefSeq" id="WP_219530724.1">
    <property type="nucleotide sequence ID" value="NZ_JAHKRM010000009.1"/>
</dbReference>
<evidence type="ECO:0000256" key="1">
    <source>
        <dbReference type="SAM" id="MobiDB-lite"/>
    </source>
</evidence>
<accession>A0ABW4G8Q2</accession>
<organism evidence="2 3">
    <name type="scientific">Nonomuraea guangzhouensis</name>
    <dbReference type="NCBI Taxonomy" id="1291555"/>
    <lineage>
        <taxon>Bacteria</taxon>
        <taxon>Bacillati</taxon>
        <taxon>Actinomycetota</taxon>
        <taxon>Actinomycetes</taxon>
        <taxon>Streptosporangiales</taxon>
        <taxon>Streptosporangiaceae</taxon>
        <taxon>Nonomuraea</taxon>
    </lineage>
</organism>